<dbReference type="AlphaFoldDB" id="A0A699RSJ1"/>
<proteinExistence type="predicted"/>
<protein>
    <submittedName>
        <fullName evidence="1">Uncharacterized protein</fullName>
    </submittedName>
</protein>
<name>A0A699RSJ1_TANCI</name>
<gene>
    <name evidence="1" type="ORF">Tci_861085</name>
</gene>
<feature type="non-terminal residue" evidence="1">
    <location>
        <position position="1"/>
    </location>
</feature>
<reference evidence="1" key="1">
    <citation type="journal article" date="2019" name="Sci. Rep.">
        <title>Draft genome of Tanacetum cinerariifolium, the natural source of mosquito coil.</title>
        <authorList>
            <person name="Yamashiro T."/>
            <person name="Shiraishi A."/>
            <person name="Satake H."/>
            <person name="Nakayama K."/>
        </authorList>
    </citation>
    <scope>NUCLEOTIDE SEQUENCE</scope>
</reference>
<accession>A0A699RSJ1</accession>
<sequence length="195" mass="21347">QLFLERNVLLAALRDGVLNGGLVPLRVVAQQVGSQLYWLLYAHATVAKVAGRLRKQLIVGRVVEVDVVGIGENKFHLPQVIFRARPAAQRVLKSSGCHVGPVHGGGVNNGGFAAVAFHHFHVEAVEVVGVRRQLWPQLLVDDAEGYVPIGRQHYILHLVGEHGRRVERLAHDDAHGEGLLATLIHVEAVLRNVDQ</sequence>
<evidence type="ECO:0000313" key="1">
    <source>
        <dbReference type="EMBL" id="GFC89115.1"/>
    </source>
</evidence>
<organism evidence="1">
    <name type="scientific">Tanacetum cinerariifolium</name>
    <name type="common">Dalmatian daisy</name>
    <name type="synonym">Chrysanthemum cinerariifolium</name>
    <dbReference type="NCBI Taxonomy" id="118510"/>
    <lineage>
        <taxon>Eukaryota</taxon>
        <taxon>Viridiplantae</taxon>
        <taxon>Streptophyta</taxon>
        <taxon>Embryophyta</taxon>
        <taxon>Tracheophyta</taxon>
        <taxon>Spermatophyta</taxon>
        <taxon>Magnoliopsida</taxon>
        <taxon>eudicotyledons</taxon>
        <taxon>Gunneridae</taxon>
        <taxon>Pentapetalae</taxon>
        <taxon>asterids</taxon>
        <taxon>campanulids</taxon>
        <taxon>Asterales</taxon>
        <taxon>Asteraceae</taxon>
        <taxon>Asteroideae</taxon>
        <taxon>Anthemideae</taxon>
        <taxon>Anthemidinae</taxon>
        <taxon>Tanacetum</taxon>
    </lineage>
</organism>
<dbReference type="EMBL" id="BKCJ011119134">
    <property type="protein sequence ID" value="GFC89115.1"/>
    <property type="molecule type" value="Genomic_DNA"/>
</dbReference>
<comment type="caution">
    <text evidence="1">The sequence shown here is derived from an EMBL/GenBank/DDBJ whole genome shotgun (WGS) entry which is preliminary data.</text>
</comment>